<sequence>MQGCAVGVGALLPPGATHVTTPTDLHQKICEKLLSMCDYHFLLKSQSNNKRKNVGRIPKTYSNKKSDELRQNVFKFTEIEKSNLLYLRILKNTDSLLIDKKTKISYWNFCVVFVIWILIKQLTNSFLSDESQARNIADCSESEIFSVSFHMLALSRSSANRLRKRHIFPTKRMVVPMSTI</sequence>
<organism evidence="1 2">
    <name type="scientific">Romanomermis culicivorax</name>
    <name type="common">Nematode worm</name>
    <dbReference type="NCBI Taxonomy" id="13658"/>
    <lineage>
        <taxon>Eukaryota</taxon>
        <taxon>Metazoa</taxon>
        <taxon>Ecdysozoa</taxon>
        <taxon>Nematoda</taxon>
        <taxon>Enoplea</taxon>
        <taxon>Dorylaimia</taxon>
        <taxon>Mermithida</taxon>
        <taxon>Mermithoidea</taxon>
        <taxon>Mermithidae</taxon>
        <taxon>Romanomermis</taxon>
    </lineage>
</organism>
<name>A0A915K7A8_ROMCU</name>
<dbReference type="AlphaFoldDB" id="A0A915K7A8"/>
<reference evidence="2" key="1">
    <citation type="submission" date="2022-11" db="UniProtKB">
        <authorList>
            <consortium name="WormBaseParasite"/>
        </authorList>
    </citation>
    <scope>IDENTIFICATION</scope>
</reference>
<proteinExistence type="predicted"/>
<keyword evidence="1" id="KW-1185">Reference proteome</keyword>
<accession>A0A915K7A8</accession>
<evidence type="ECO:0000313" key="1">
    <source>
        <dbReference type="Proteomes" id="UP000887565"/>
    </source>
</evidence>
<protein>
    <submittedName>
        <fullName evidence="2">Uncharacterized protein</fullName>
    </submittedName>
</protein>
<evidence type="ECO:0000313" key="2">
    <source>
        <dbReference type="WBParaSite" id="nRc.2.0.1.t34586-RA"/>
    </source>
</evidence>
<dbReference type="Proteomes" id="UP000887565">
    <property type="component" value="Unplaced"/>
</dbReference>
<dbReference type="WBParaSite" id="nRc.2.0.1.t34586-RA">
    <property type="protein sequence ID" value="nRc.2.0.1.t34586-RA"/>
    <property type="gene ID" value="nRc.2.0.1.g34586"/>
</dbReference>